<evidence type="ECO:0000256" key="10">
    <source>
        <dbReference type="PIRSR" id="PIRSR610300-50"/>
    </source>
</evidence>
<dbReference type="PANTHER" id="PTHR12918">
    <property type="entry name" value="CYSTEINE DIOXYGENASE"/>
    <property type="match status" value="1"/>
</dbReference>
<dbReference type="Proteomes" id="UP000177625">
    <property type="component" value="Unassembled WGS sequence"/>
</dbReference>
<evidence type="ECO:0000256" key="12">
    <source>
        <dbReference type="RuleBase" id="RU366010"/>
    </source>
</evidence>
<keyword evidence="7 12" id="KW-0560">Oxidoreductase</keyword>
<dbReference type="FunFam" id="2.60.120.10:FF:000189">
    <property type="entry name" value="Cysteine dioxygenase"/>
    <property type="match status" value="1"/>
</dbReference>
<dbReference type="InterPro" id="IPR010300">
    <property type="entry name" value="CDO_1"/>
</dbReference>
<comment type="catalytic activity">
    <reaction evidence="1 12">
        <text>L-cysteine + O2 = 3-sulfino-L-alanine + H(+)</text>
        <dbReference type="Rhea" id="RHEA:20441"/>
        <dbReference type="ChEBI" id="CHEBI:15378"/>
        <dbReference type="ChEBI" id="CHEBI:15379"/>
        <dbReference type="ChEBI" id="CHEBI:35235"/>
        <dbReference type="ChEBI" id="CHEBI:61085"/>
        <dbReference type="EC" id="1.13.11.20"/>
    </reaction>
</comment>
<evidence type="ECO:0000313" key="14">
    <source>
        <dbReference type="EMBL" id="CZT52186.1"/>
    </source>
</evidence>
<dbReference type="PANTHER" id="PTHR12918:SF1">
    <property type="entry name" value="CYSTEINE DIOXYGENASE TYPE 1"/>
    <property type="match status" value="1"/>
</dbReference>
<evidence type="ECO:0000256" key="8">
    <source>
        <dbReference type="ARBA" id="ARBA00023004"/>
    </source>
</evidence>
<dbReference type="GO" id="GO:0008198">
    <property type="term" value="F:ferrous iron binding"/>
    <property type="evidence" value="ECO:0007669"/>
    <property type="project" value="TreeGrafter"/>
</dbReference>
<keyword evidence="15" id="KW-1185">Reference proteome</keyword>
<dbReference type="InterPro" id="IPR011051">
    <property type="entry name" value="RmlC_Cupin_sf"/>
</dbReference>
<dbReference type="GO" id="GO:0017172">
    <property type="term" value="F:cysteine dioxygenase activity"/>
    <property type="evidence" value="ECO:0007669"/>
    <property type="project" value="UniProtKB-UniRule"/>
</dbReference>
<evidence type="ECO:0000256" key="1">
    <source>
        <dbReference type="ARBA" id="ARBA00000629"/>
    </source>
</evidence>
<evidence type="ECO:0000256" key="3">
    <source>
        <dbReference type="ARBA" id="ARBA00013133"/>
    </source>
</evidence>
<dbReference type="InterPro" id="IPR014710">
    <property type="entry name" value="RmlC-like_jellyroll"/>
</dbReference>
<evidence type="ECO:0000256" key="7">
    <source>
        <dbReference type="ARBA" id="ARBA00023002"/>
    </source>
</evidence>
<gene>
    <name evidence="14" type="ORF">RSE6_13456</name>
</gene>
<evidence type="ECO:0000256" key="6">
    <source>
        <dbReference type="ARBA" id="ARBA00022964"/>
    </source>
</evidence>
<dbReference type="AlphaFoldDB" id="A0A1E1MSX7"/>
<evidence type="ECO:0000256" key="11">
    <source>
        <dbReference type="PIRSR" id="PIRSR610300-51"/>
    </source>
</evidence>
<proteinExistence type="inferred from homology"/>
<evidence type="ECO:0000256" key="9">
    <source>
        <dbReference type="ARBA" id="ARBA00070673"/>
    </source>
</evidence>
<dbReference type="EC" id="1.13.11.20" evidence="3 12"/>
<keyword evidence="5 10" id="KW-0883">Thioether bond</keyword>
<evidence type="ECO:0000256" key="2">
    <source>
        <dbReference type="ARBA" id="ARBA00006622"/>
    </source>
</evidence>
<dbReference type="Gene3D" id="2.60.120.10">
    <property type="entry name" value="Jelly Rolls"/>
    <property type="match status" value="1"/>
</dbReference>
<feature type="compositionally biased region" description="Low complexity" evidence="13">
    <location>
        <begin position="47"/>
        <end position="67"/>
    </location>
</feature>
<comment type="cofactor">
    <cofactor evidence="12">
        <name>Fe cation</name>
        <dbReference type="ChEBI" id="CHEBI:24875"/>
    </cofactor>
    <text evidence="12">Binds 1 Fe cation per subunit.</text>
</comment>
<dbReference type="EMBL" id="FJVC01000557">
    <property type="protein sequence ID" value="CZT52186.1"/>
    <property type="molecule type" value="Genomic_DNA"/>
</dbReference>
<evidence type="ECO:0000256" key="13">
    <source>
        <dbReference type="SAM" id="MobiDB-lite"/>
    </source>
</evidence>
<sequence>MEPYQYKENISSSNFDFQVSSFNNPSRTSFPVIPDHLIMAPSRTEDASSLDSSSTPSTSRSASRNNNPFQTLVSDLSSILGPSSGLDSSDIDVQHLQRLMENHLSSEKDWEKYAFEDLSRGYTRNLVDVGNGKSNLLILVWTPRKGSPIHDHADAHCLMKVLKGTLKETRFDFPLNKATAPQIIKETLYHEGEVTYMADELGLHRISNPGEEVAVSLHLYTPPNAAKEGCNIFNETTGKRSHVTQNSFYSEFGAKTGV</sequence>
<protein>
    <recommendedName>
        <fullName evidence="9 12">Cysteine dioxygenase</fullName>
        <ecNumber evidence="3 12">1.13.11.20</ecNumber>
    </recommendedName>
</protein>
<reference evidence="15" key="1">
    <citation type="submission" date="2016-03" db="EMBL/GenBank/DDBJ databases">
        <authorList>
            <person name="Guldener U."/>
        </authorList>
    </citation>
    <scope>NUCLEOTIDE SEQUENCE [LARGE SCALE GENOMIC DNA]</scope>
</reference>
<organism evidence="14 15">
    <name type="scientific">Rhynchosporium secalis</name>
    <name type="common">Barley scald fungus</name>
    <dbReference type="NCBI Taxonomy" id="38038"/>
    <lineage>
        <taxon>Eukaryota</taxon>
        <taxon>Fungi</taxon>
        <taxon>Dikarya</taxon>
        <taxon>Ascomycota</taxon>
        <taxon>Pezizomycotina</taxon>
        <taxon>Leotiomycetes</taxon>
        <taxon>Helotiales</taxon>
        <taxon>Ploettnerulaceae</taxon>
        <taxon>Rhynchosporium</taxon>
    </lineage>
</organism>
<dbReference type="SUPFAM" id="SSF51182">
    <property type="entry name" value="RmlC-like cupins"/>
    <property type="match status" value="1"/>
</dbReference>
<feature type="cross-link" description="3'-(S-cysteinyl)-tyrosine (Cys-Tyr)" evidence="10">
    <location>
        <begin position="157"/>
        <end position="220"/>
    </location>
</feature>
<name>A0A1E1MSX7_RHYSE</name>
<comment type="similarity">
    <text evidence="2 12">Belongs to the cysteine dioxygenase family.</text>
</comment>
<keyword evidence="4 11" id="KW-0479">Metal-binding</keyword>
<dbReference type="CDD" id="cd10548">
    <property type="entry name" value="cupin_CDO"/>
    <property type="match status" value="1"/>
</dbReference>
<evidence type="ECO:0000256" key="4">
    <source>
        <dbReference type="ARBA" id="ARBA00022723"/>
    </source>
</evidence>
<keyword evidence="6 12" id="KW-0223">Dioxygenase</keyword>
<keyword evidence="8 11" id="KW-0408">Iron</keyword>
<dbReference type="GO" id="GO:0019448">
    <property type="term" value="P:L-cysteine catabolic process"/>
    <property type="evidence" value="ECO:0007669"/>
    <property type="project" value="TreeGrafter"/>
</dbReference>
<feature type="region of interest" description="Disordered" evidence="13">
    <location>
        <begin position="43"/>
        <end position="67"/>
    </location>
</feature>
<accession>A0A1E1MSX7</accession>
<feature type="binding site" evidence="11">
    <location>
        <position position="204"/>
    </location>
    <ligand>
        <name>Fe cation</name>
        <dbReference type="ChEBI" id="CHEBI:24875"/>
        <note>catalytic</note>
    </ligand>
</feature>
<feature type="binding site" evidence="11">
    <location>
        <position position="150"/>
    </location>
    <ligand>
        <name>Fe cation</name>
        <dbReference type="ChEBI" id="CHEBI:24875"/>
        <note>catalytic</note>
    </ligand>
</feature>
<evidence type="ECO:0000256" key="5">
    <source>
        <dbReference type="ARBA" id="ARBA00022784"/>
    </source>
</evidence>
<dbReference type="Pfam" id="PF05995">
    <property type="entry name" value="CDO_I"/>
    <property type="match status" value="1"/>
</dbReference>
<evidence type="ECO:0000313" key="15">
    <source>
        <dbReference type="Proteomes" id="UP000177625"/>
    </source>
</evidence>
<feature type="binding site" evidence="11">
    <location>
        <position position="152"/>
    </location>
    <ligand>
        <name>Fe cation</name>
        <dbReference type="ChEBI" id="CHEBI:24875"/>
        <note>catalytic</note>
    </ligand>
</feature>